<reference evidence="1 2" key="1">
    <citation type="submission" date="2020-12" db="EMBL/GenBank/DDBJ databases">
        <title>Novel Thalassolituus-related marine hydrocarbonoclastic bacteria mediated algae-derived hydrocarbons mineralization in twilight zone of the northern South China Sea.</title>
        <authorList>
            <person name="Dong C."/>
        </authorList>
    </citation>
    <scope>NUCLEOTIDE SEQUENCE [LARGE SCALE GENOMIC DNA]</scope>
    <source>
        <strain evidence="1 2">IMCC1826</strain>
    </source>
</reference>
<dbReference type="RefSeq" id="WP_225674174.1">
    <property type="nucleotide sequence ID" value="NZ_JAEDAH010000043.1"/>
</dbReference>
<gene>
    <name evidence="1" type="ORF">I9W95_09340</name>
</gene>
<accession>A0ABS7ZTD7</accession>
<evidence type="ECO:0008006" key="3">
    <source>
        <dbReference type="Google" id="ProtNLM"/>
    </source>
</evidence>
<keyword evidence="2" id="KW-1185">Reference proteome</keyword>
<dbReference type="EMBL" id="JAEDAH010000043">
    <property type="protein sequence ID" value="MCA6063810.1"/>
    <property type="molecule type" value="Genomic_DNA"/>
</dbReference>
<protein>
    <recommendedName>
        <fullName evidence="3">N-acetyltransferase domain-containing protein</fullName>
    </recommendedName>
</protein>
<evidence type="ECO:0000313" key="2">
    <source>
        <dbReference type="Proteomes" id="UP000714380"/>
    </source>
</evidence>
<organism evidence="1 2">
    <name type="scientific">Thalassolituus marinus</name>
    <dbReference type="NCBI Taxonomy" id="671053"/>
    <lineage>
        <taxon>Bacteria</taxon>
        <taxon>Pseudomonadati</taxon>
        <taxon>Pseudomonadota</taxon>
        <taxon>Gammaproteobacteria</taxon>
        <taxon>Oceanospirillales</taxon>
        <taxon>Oceanospirillaceae</taxon>
        <taxon>Thalassolituus</taxon>
    </lineage>
</organism>
<dbReference type="Proteomes" id="UP000714380">
    <property type="component" value="Unassembled WGS sequence"/>
</dbReference>
<name>A0ABS7ZTD7_9GAMM</name>
<comment type="caution">
    <text evidence="1">The sequence shown here is derived from an EMBL/GenBank/DDBJ whole genome shotgun (WGS) entry which is preliminary data.</text>
</comment>
<evidence type="ECO:0000313" key="1">
    <source>
        <dbReference type="EMBL" id="MCA6063810.1"/>
    </source>
</evidence>
<proteinExistence type="predicted"/>
<sequence>MAMAPPSRTEAEMRYAKIRELTLQVAERSAGERFRLTPITSQALQATQAWSLSSLRQYDWDWISNYNFYRANYPKRFEIAVWEQSQLSAISIGRPTYNATGMRLDVVEAMPRDLGSRSNVFDVIILAYEIYARMINANHIRIMNPVNDTVKAFYEKYGYTYVTKGDYLTRDIL</sequence>